<comment type="subcellular location">
    <subcellularLocation>
        <location evidence="6">Cytoplasm</location>
    </subcellularLocation>
</comment>
<dbReference type="EMBL" id="RJVG01000007">
    <property type="protein sequence ID" value="ROR27122.1"/>
    <property type="molecule type" value="Genomic_DNA"/>
</dbReference>
<organism evidence="7 8">
    <name type="scientific">Mobilisporobacter senegalensis</name>
    <dbReference type="NCBI Taxonomy" id="1329262"/>
    <lineage>
        <taxon>Bacteria</taxon>
        <taxon>Bacillati</taxon>
        <taxon>Bacillota</taxon>
        <taxon>Clostridia</taxon>
        <taxon>Lachnospirales</taxon>
        <taxon>Lachnospiraceae</taxon>
        <taxon>Mobilisporobacter</taxon>
    </lineage>
</organism>
<reference evidence="7 8" key="1">
    <citation type="submission" date="2018-11" db="EMBL/GenBank/DDBJ databases">
        <title>Genomic Encyclopedia of Type Strains, Phase IV (KMG-IV): sequencing the most valuable type-strain genomes for metagenomic binning, comparative biology and taxonomic classification.</title>
        <authorList>
            <person name="Goeker M."/>
        </authorList>
    </citation>
    <scope>NUCLEOTIDE SEQUENCE [LARGE SCALE GENOMIC DNA]</scope>
    <source>
        <strain evidence="7 8">DSM 26537</strain>
    </source>
</reference>
<name>A0A3N1XPU2_9FIRM</name>
<comment type="caution">
    <text evidence="6">Lacks conserved residue(s) required for the propagation of feature annotation.</text>
</comment>
<dbReference type="Gene3D" id="2.60.200.30">
    <property type="entry name" value="Probable inorganic polyphosphate/atp-NAD kinase, domain 2"/>
    <property type="match status" value="1"/>
</dbReference>
<dbReference type="SUPFAM" id="SSF111331">
    <property type="entry name" value="NAD kinase/diacylglycerol kinase-like"/>
    <property type="match status" value="1"/>
</dbReference>
<protein>
    <recommendedName>
        <fullName evidence="6">NAD kinase</fullName>
        <ecNumber evidence="6">2.7.1.23</ecNumber>
    </recommendedName>
    <alternativeName>
        <fullName evidence="6">ATP-dependent NAD kinase</fullName>
    </alternativeName>
</protein>
<evidence type="ECO:0000256" key="6">
    <source>
        <dbReference type="HAMAP-Rule" id="MF_00361"/>
    </source>
</evidence>
<comment type="caution">
    <text evidence="7">The sequence shown here is derived from an EMBL/GenBank/DDBJ whole genome shotgun (WGS) entry which is preliminary data.</text>
</comment>
<evidence type="ECO:0000256" key="3">
    <source>
        <dbReference type="ARBA" id="ARBA00022857"/>
    </source>
</evidence>
<dbReference type="GO" id="GO:0046872">
    <property type="term" value="F:metal ion binding"/>
    <property type="evidence" value="ECO:0007669"/>
    <property type="project" value="UniProtKB-UniRule"/>
</dbReference>
<keyword evidence="6" id="KW-0067">ATP-binding</keyword>
<dbReference type="AlphaFoldDB" id="A0A3N1XPU2"/>
<comment type="catalytic activity">
    <reaction evidence="5 6">
        <text>NAD(+) + ATP = ADP + NADP(+) + H(+)</text>
        <dbReference type="Rhea" id="RHEA:18629"/>
        <dbReference type="ChEBI" id="CHEBI:15378"/>
        <dbReference type="ChEBI" id="CHEBI:30616"/>
        <dbReference type="ChEBI" id="CHEBI:57540"/>
        <dbReference type="ChEBI" id="CHEBI:58349"/>
        <dbReference type="ChEBI" id="CHEBI:456216"/>
        <dbReference type="EC" id="2.7.1.23"/>
    </reaction>
</comment>
<evidence type="ECO:0000256" key="1">
    <source>
        <dbReference type="ARBA" id="ARBA00022679"/>
    </source>
</evidence>
<dbReference type="Proteomes" id="UP000273083">
    <property type="component" value="Unassembled WGS sequence"/>
</dbReference>
<evidence type="ECO:0000256" key="4">
    <source>
        <dbReference type="ARBA" id="ARBA00023027"/>
    </source>
</evidence>
<keyword evidence="2 6" id="KW-0418">Kinase</keyword>
<dbReference type="HAMAP" id="MF_00361">
    <property type="entry name" value="NAD_kinase"/>
    <property type="match status" value="1"/>
</dbReference>
<sequence length="288" mass="31996">MDKFCIITNVEKDEKFQITHMIMDYLTAHKKKYVVAVNENIDLYRKEGFILPSEIPDDMDCAIVLGGDGTMILAASDLVSNDIPIVGVNLGTLGFLTEIEQNMIHESLDALFDGNYKIESRLMLEGSIFCNEKEVYSGYALNDFVINKKGTSGLIRVKIYVNDEVANTYLCDGIIISTPTGSTGYNLSAGGPIVAPYSKVMIITPICPHALFNRSIIVSQEDKIRIELGKRSKNPDEAIISLDGRLRMELQTGDAVEITKGKKKTKLIKVNNNGFFDLLRTKLGEDKE</sequence>
<dbReference type="InterPro" id="IPR017437">
    <property type="entry name" value="ATP-NAD_kinase_PpnK-typ_C"/>
</dbReference>
<keyword evidence="3 6" id="KW-0521">NADP</keyword>
<keyword evidence="4 6" id="KW-0520">NAD</keyword>
<keyword evidence="1 6" id="KW-0808">Transferase</keyword>
<dbReference type="OrthoDB" id="9774737at2"/>
<feature type="binding site" evidence="6">
    <location>
        <begin position="183"/>
        <end position="188"/>
    </location>
    <ligand>
        <name>NAD(+)</name>
        <dbReference type="ChEBI" id="CHEBI:57540"/>
    </ligand>
</feature>
<evidence type="ECO:0000313" key="8">
    <source>
        <dbReference type="Proteomes" id="UP000273083"/>
    </source>
</evidence>
<dbReference type="PANTHER" id="PTHR20275">
    <property type="entry name" value="NAD KINASE"/>
    <property type="match status" value="1"/>
</dbReference>
<feature type="active site" description="Proton acceptor" evidence="6">
    <location>
        <position position="68"/>
    </location>
</feature>
<keyword evidence="6" id="KW-0547">Nucleotide-binding</keyword>
<dbReference type="GO" id="GO:0005737">
    <property type="term" value="C:cytoplasm"/>
    <property type="evidence" value="ECO:0007669"/>
    <property type="project" value="UniProtKB-SubCell"/>
</dbReference>
<dbReference type="EC" id="2.7.1.23" evidence="6"/>
<dbReference type="RefSeq" id="WP_123609821.1">
    <property type="nucleotide sequence ID" value="NZ_RJVG01000007.1"/>
</dbReference>
<comment type="function">
    <text evidence="6">Involved in the regulation of the intracellular balance of NAD and NADP, and is a key enzyme in the biosynthesis of NADP. Catalyzes specifically the phosphorylation on 2'-hydroxyl of the adenosine moiety of NAD to yield NADP.</text>
</comment>
<accession>A0A3N1XPU2</accession>
<dbReference type="PANTHER" id="PTHR20275:SF0">
    <property type="entry name" value="NAD KINASE"/>
    <property type="match status" value="1"/>
</dbReference>
<dbReference type="GO" id="GO:0051287">
    <property type="term" value="F:NAD binding"/>
    <property type="evidence" value="ECO:0007669"/>
    <property type="project" value="UniProtKB-ARBA"/>
</dbReference>
<dbReference type="InterPro" id="IPR017438">
    <property type="entry name" value="ATP-NAD_kinase_N"/>
</dbReference>
<comment type="similarity">
    <text evidence="6">Belongs to the NAD kinase family.</text>
</comment>
<dbReference type="Pfam" id="PF01513">
    <property type="entry name" value="NAD_kinase"/>
    <property type="match status" value="1"/>
</dbReference>
<dbReference type="Pfam" id="PF20143">
    <property type="entry name" value="NAD_kinase_C"/>
    <property type="match status" value="1"/>
</dbReference>
<dbReference type="InterPro" id="IPR002504">
    <property type="entry name" value="NADK"/>
</dbReference>
<feature type="binding site" evidence="6">
    <location>
        <position position="172"/>
    </location>
    <ligand>
        <name>NAD(+)</name>
        <dbReference type="ChEBI" id="CHEBI:57540"/>
    </ligand>
</feature>
<proteinExistence type="inferred from homology"/>
<feature type="binding site" evidence="6">
    <location>
        <begin position="68"/>
        <end position="69"/>
    </location>
    <ligand>
        <name>NAD(+)</name>
        <dbReference type="ChEBI" id="CHEBI:57540"/>
    </ligand>
</feature>
<evidence type="ECO:0000256" key="2">
    <source>
        <dbReference type="ARBA" id="ARBA00022777"/>
    </source>
</evidence>
<keyword evidence="8" id="KW-1185">Reference proteome</keyword>
<dbReference type="InterPro" id="IPR016064">
    <property type="entry name" value="NAD/diacylglycerol_kinase_sf"/>
</dbReference>
<evidence type="ECO:0000313" key="7">
    <source>
        <dbReference type="EMBL" id="ROR27122.1"/>
    </source>
</evidence>
<dbReference type="GO" id="GO:0005524">
    <property type="term" value="F:ATP binding"/>
    <property type="evidence" value="ECO:0007669"/>
    <property type="project" value="UniProtKB-KW"/>
</dbReference>
<dbReference type="GO" id="GO:0003951">
    <property type="term" value="F:NAD+ kinase activity"/>
    <property type="evidence" value="ECO:0007669"/>
    <property type="project" value="UniProtKB-UniRule"/>
</dbReference>
<feature type="binding site" evidence="6">
    <location>
        <begin position="142"/>
        <end position="143"/>
    </location>
    <ligand>
        <name>NAD(+)</name>
        <dbReference type="ChEBI" id="CHEBI:57540"/>
    </ligand>
</feature>
<comment type="cofactor">
    <cofactor evidence="6">
        <name>a divalent metal cation</name>
        <dbReference type="ChEBI" id="CHEBI:60240"/>
    </cofactor>
</comment>
<gene>
    <name evidence="6" type="primary">nadK</name>
    <name evidence="7" type="ORF">EDD66_10736</name>
</gene>
<dbReference type="Gene3D" id="3.40.50.10330">
    <property type="entry name" value="Probable inorganic polyphosphate/atp-NAD kinase, domain 1"/>
    <property type="match status" value="1"/>
</dbReference>
<dbReference type="GO" id="GO:0006741">
    <property type="term" value="P:NADP+ biosynthetic process"/>
    <property type="evidence" value="ECO:0007669"/>
    <property type="project" value="UniProtKB-UniRule"/>
</dbReference>
<dbReference type="GO" id="GO:0019674">
    <property type="term" value="P:NAD+ metabolic process"/>
    <property type="evidence" value="ECO:0007669"/>
    <property type="project" value="InterPro"/>
</dbReference>
<evidence type="ECO:0000256" key="5">
    <source>
        <dbReference type="ARBA" id="ARBA00047925"/>
    </source>
</evidence>
<keyword evidence="6" id="KW-0963">Cytoplasm</keyword>